<dbReference type="PANTHER" id="PTHR41260">
    <property type="entry name" value="PROTEIN ECSC"/>
    <property type="match status" value="1"/>
</dbReference>
<dbReference type="PATRIC" id="fig|1300347.3.peg.1923"/>
<proteinExistence type="predicted"/>
<evidence type="ECO:0000313" key="2">
    <source>
        <dbReference type="Proteomes" id="UP000077868"/>
    </source>
</evidence>
<keyword evidence="2" id="KW-1185">Reference proteome</keyword>
<reference evidence="1 2" key="1">
    <citation type="submission" date="2016-03" db="EMBL/GenBank/DDBJ databases">
        <title>Complete genome sequence of a soil Actinobacterium, Nocardioides dokdonensis FR1436.</title>
        <authorList>
            <person name="Kwon S.-K."/>
            <person name="Kim K."/>
            <person name="Kim J.F."/>
        </authorList>
    </citation>
    <scope>NUCLEOTIDE SEQUENCE [LARGE SCALE GENOMIC DNA]</scope>
    <source>
        <strain evidence="1 2">FR1436</strain>
    </source>
</reference>
<evidence type="ECO:0000313" key="1">
    <source>
        <dbReference type="EMBL" id="ANH38352.1"/>
    </source>
</evidence>
<dbReference type="InterPro" id="IPR024787">
    <property type="entry name" value="EcsC"/>
</dbReference>
<dbReference type="AlphaFoldDB" id="A0A1A9GL18"/>
<name>A0A1A9GL18_9ACTN</name>
<dbReference type="Proteomes" id="UP000077868">
    <property type="component" value="Chromosome"/>
</dbReference>
<sequence length="232" mass="23616">MQDPTTEGQPSGTAVGKATAKAAGQLQKLTLSAVDKGVGPMSGSRSYAAERLRHAHEDVDKAVTRVVRESVVAAGTAGFVTGLGGLITLPVSLPASITGSLIINARMVGSIAHLRGHDLDDPHVQAMLMLTVAGSSAQSIASEMGVKLGKQAALQAIDKIPMQVIRAVNQRAGVYLVAKYGTQRSMITLSKAVPGVGGLVGGGVDAALTRGIGGVAKRAFPPVAPGLYLHRG</sequence>
<dbReference type="KEGG" id="ndk:I601_1922"/>
<dbReference type="STRING" id="1300347.I601_1922"/>
<organism evidence="1 2">
    <name type="scientific">Nocardioides dokdonensis FR1436</name>
    <dbReference type="NCBI Taxonomy" id="1300347"/>
    <lineage>
        <taxon>Bacteria</taxon>
        <taxon>Bacillati</taxon>
        <taxon>Actinomycetota</taxon>
        <taxon>Actinomycetes</taxon>
        <taxon>Propionibacteriales</taxon>
        <taxon>Nocardioidaceae</taxon>
        <taxon>Nocardioides</taxon>
    </lineage>
</organism>
<dbReference type="PANTHER" id="PTHR41260:SF1">
    <property type="entry name" value="PROTEIN ECSC"/>
    <property type="match status" value="1"/>
</dbReference>
<gene>
    <name evidence="1" type="ORF">I601_1922</name>
</gene>
<dbReference type="RefSeq" id="WP_068108687.1">
    <property type="nucleotide sequence ID" value="NZ_CP015079.1"/>
</dbReference>
<dbReference type="EMBL" id="CP015079">
    <property type="protein sequence ID" value="ANH38352.1"/>
    <property type="molecule type" value="Genomic_DNA"/>
</dbReference>
<dbReference type="Pfam" id="PF12787">
    <property type="entry name" value="EcsC"/>
    <property type="match status" value="1"/>
</dbReference>
<accession>A0A1A9GL18</accession>
<protein>
    <submittedName>
        <fullName evidence="1">EcsC protein family protein</fullName>
    </submittedName>
</protein>